<organism>
    <name type="scientific">Brassica napus</name>
    <name type="common">Rape</name>
    <dbReference type="NCBI Taxonomy" id="3708"/>
    <lineage>
        <taxon>Eukaryota</taxon>
        <taxon>Viridiplantae</taxon>
        <taxon>Streptophyta</taxon>
        <taxon>Embryophyta</taxon>
        <taxon>Tracheophyta</taxon>
        <taxon>Spermatophyta</taxon>
        <taxon>Magnoliopsida</taxon>
        <taxon>eudicotyledons</taxon>
        <taxon>Gunneridae</taxon>
        <taxon>Pentapetalae</taxon>
        <taxon>rosids</taxon>
        <taxon>malvids</taxon>
        <taxon>Brassicales</taxon>
        <taxon>Brassicaceae</taxon>
        <taxon>Brassiceae</taxon>
        <taxon>Brassica</taxon>
    </lineage>
</organism>
<name>Q9T2N3_BRANA</name>
<protein>
    <submittedName>
        <fullName>Chaperonin-60 alpha 1 fragment</fullName>
    </submittedName>
</protein>
<dbReference type="AlphaFoldDB" id="Q9T2N3"/>
<reference key="1">
    <citation type="journal article" date="1994" name="Plant Physiol.">
        <title>Brassica napus plastid and mitochondrial chaperonin-60 proteins contain multiple distinct polypeptides.</title>
        <authorList>
            <person name="Cloney L.P."/>
            <person name="Bekkaoui D.R."/>
            <person name="Feist G.L."/>
            <person name="Lane W.S."/>
            <person name="Hemmingsen S.M."/>
        </authorList>
    </citation>
    <scope>PROTEIN SEQUENCE</scope>
</reference>
<geneLocation type="chloroplast"/>
<accession>Q9T2N3</accession>
<proteinExistence type="evidence at protein level"/>
<keyword id="KW-0903">Direct protein sequencing</keyword>
<sequence>AMLQDISILTGAEYQALDMGLLVENTELFETDSVYDSEKEKLEDADERLGADIVQK</sequence>